<keyword evidence="1" id="KW-0472">Membrane</keyword>
<protein>
    <submittedName>
        <fullName evidence="2">Uncharacterized protein</fullName>
    </submittedName>
</protein>
<keyword evidence="3" id="KW-1185">Reference proteome</keyword>
<name>A0A517R7F8_9PLAN</name>
<keyword evidence="1" id="KW-1133">Transmembrane helix</keyword>
<evidence type="ECO:0000313" key="2">
    <source>
        <dbReference type="EMBL" id="QDT39818.1"/>
    </source>
</evidence>
<sequence>MTDLDSPIQFEALEAIGERYEHDEKRIDERSQRSQFRRSLLIWSAVSAFLMGCFGFGLLVAIVAAPDLVNRYLRIHRYRRPRDSVFPPLFLWIVVAFAIQSSAMCGFAGLAGSMFLFEKAGIGPLDIDKAWFGFSDLTSTFIYAIVIFLEAIAVLAFVLAAIGIPTTIWSHFLLSPGCPFGLPEREAEHPS</sequence>
<evidence type="ECO:0000313" key="3">
    <source>
        <dbReference type="Proteomes" id="UP000317318"/>
    </source>
</evidence>
<evidence type="ECO:0000256" key="1">
    <source>
        <dbReference type="SAM" id="Phobius"/>
    </source>
</evidence>
<feature type="transmembrane region" description="Helical" evidence="1">
    <location>
        <begin position="89"/>
        <end position="117"/>
    </location>
</feature>
<dbReference type="AlphaFoldDB" id="A0A517R7F8"/>
<proteinExistence type="predicted"/>
<dbReference type="KEGG" id="svp:Pan189_42300"/>
<organism evidence="2 3">
    <name type="scientific">Stratiformator vulcanicus</name>
    <dbReference type="NCBI Taxonomy" id="2527980"/>
    <lineage>
        <taxon>Bacteria</taxon>
        <taxon>Pseudomonadati</taxon>
        <taxon>Planctomycetota</taxon>
        <taxon>Planctomycetia</taxon>
        <taxon>Planctomycetales</taxon>
        <taxon>Planctomycetaceae</taxon>
        <taxon>Stratiformator</taxon>
    </lineage>
</organism>
<keyword evidence="1" id="KW-0812">Transmembrane</keyword>
<feature type="transmembrane region" description="Helical" evidence="1">
    <location>
        <begin position="40"/>
        <end position="69"/>
    </location>
</feature>
<gene>
    <name evidence="2" type="ORF">Pan189_42300</name>
</gene>
<accession>A0A517R7F8</accession>
<feature type="transmembrane region" description="Helical" evidence="1">
    <location>
        <begin position="141"/>
        <end position="164"/>
    </location>
</feature>
<dbReference type="Proteomes" id="UP000317318">
    <property type="component" value="Chromosome"/>
</dbReference>
<reference evidence="2 3" key="1">
    <citation type="submission" date="2019-02" db="EMBL/GenBank/DDBJ databases">
        <title>Deep-cultivation of Planctomycetes and their phenomic and genomic characterization uncovers novel biology.</title>
        <authorList>
            <person name="Wiegand S."/>
            <person name="Jogler M."/>
            <person name="Boedeker C."/>
            <person name="Pinto D."/>
            <person name="Vollmers J."/>
            <person name="Rivas-Marin E."/>
            <person name="Kohn T."/>
            <person name="Peeters S.H."/>
            <person name="Heuer A."/>
            <person name="Rast P."/>
            <person name="Oberbeckmann S."/>
            <person name="Bunk B."/>
            <person name="Jeske O."/>
            <person name="Meyerdierks A."/>
            <person name="Storesund J.E."/>
            <person name="Kallscheuer N."/>
            <person name="Luecker S."/>
            <person name="Lage O.M."/>
            <person name="Pohl T."/>
            <person name="Merkel B.J."/>
            <person name="Hornburger P."/>
            <person name="Mueller R.-W."/>
            <person name="Bruemmer F."/>
            <person name="Labrenz M."/>
            <person name="Spormann A.M."/>
            <person name="Op den Camp H."/>
            <person name="Overmann J."/>
            <person name="Amann R."/>
            <person name="Jetten M.S.M."/>
            <person name="Mascher T."/>
            <person name="Medema M.H."/>
            <person name="Devos D.P."/>
            <person name="Kaster A.-K."/>
            <person name="Ovreas L."/>
            <person name="Rohde M."/>
            <person name="Galperin M.Y."/>
            <person name="Jogler C."/>
        </authorList>
    </citation>
    <scope>NUCLEOTIDE SEQUENCE [LARGE SCALE GENOMIC DNA]</scope>
    <source>
        <strain evidence="2 3">Pan189</strain>
    </source>
</reference>
<dbReference type="RefSeq" id="WP_145365930.1">
    <property type="nucleotide sequence ID" value="NZ_CP036268.1"/>
</dbReference>
<dbReference type="EMBL" id="CP036268">
    <property type="protein sequence ID" value="QDT39818.1"/>
    <property type="molecule type" value="Genomic_DNA"/>
</dbReference>